<dbReference type="EMBL" id="CDMZ01005697">
    <property type="protein sequence ID" value="CEM53459.1"/>
    <property type="molecule type" value="Genomic_DNA"/>
</dbReference>
<protein>
    <submittedName>
        <fullName evidence="1">Uncharacterized protein</fullName>
    </submittedName>
</protein>
<sequence>MAGRGSIVLKGDVWTHSVSMDSIGTLEAEALQTCETAVSLSESTNGMAGVWATEELSVNGGVSTSEVLFNGSPAHISSNAVGAALVGSLQVVDAAEAAAFSSSEGTDGARHLQETWIGNNIGRTISVNGPGALNWVGGSYAGDTIAYMTPTFTATTVAYAPAASARTTVAYVPAISTSSTVVSRCVRNYMYHVLVTAGTAPAVVSTPATTTVTHTPSATTTISVPQGSYAPIQTSRGVMIGDNGPSSSIVQDFGLPGSAPAAPVTAVAPATGAAASMVLLAPAPAVAYPARPATAPSLWISPLSLSQINPMMMPCCRRNFMGSCCTALNGRRLQEEEGAEGVVVPDGIPATTPETLAETETGAPAEVQVVDPPVETPVDEMDKQVWYGDNFCSNTTNYHGRGRGSGGGSVWYGDNYGRRTVNYYGRRLQGQEAVTESNTHTEPHTDTPIVADTPVAVTSEAAAPEEETEKQTWYGNNFGSSTTNYYGRRRGGGGGGGGMWYGDNYGRHTMNYYGRRRLEH</sequence>
<evidence type="ECO:0000313" key="1">
    <source>
        <dbReference type="EMBL" id="CEM53459.1"/>
    </source>
</evidence>
<organism evidence="1">
    <name type="scientific">Chromera velia CCMP2878</name>
    <dbReference type="NCBI Taxonomy" id="1169474"/>
    <lineage>
        <taxon>Eukaryota</taxon>
        <taxon>Sar</taxon>
        <taxon>Alveolata</taxon>
        <taxon>Colpodellida</taxon>
        <taxon>Chromeraceae</taxon>
        <taxon>Chromera</taxon>
    </lineage>
</organism>
<reference evidence="1" key="1">
    <citation type="submission" date="2014-11" db="EMBL/GenBank/DDBJ databases">
        <authorList>
            <person name="Otto D Thomas"/>
            <person name="Naeem Raeece"/>
        </authorList>
    </citation>
    <scope>NUCLEOTIDE SEQUENCE</scope>
</reference>
<accession>A0A0G4I8U8</accession>
<proteinExistence type="predicted"/>
<gene>
    <name evidence="1" type="ORF">Cvel_11984</name>
</gene>
<dbReference type="VEuPathDB" id="CryptoDB:Cvel_11984"/>
<name>A0A0G4I8U8_9ALVE</name>
<dbReference type="AlphaFoldDB" id="A0A0G4I8U8"/>